<sequence>MIFDVDGTLVRGEEPLPGAAAGLAAANNAGLRRLFVSNNPTKPPEDYEQRLGRAGFDVDTEEVITAGSVSARYLSEHHADDRVAVVGERGFVDLLREVGLSVAAVDADNANRVAGAADPPDPDVFVASIDREFHYRTLSRCLRLLDDPTVTFLGTDPDVVIPAPEGNLPGSGAVIDAIANVVGRDPAAILGKPSRITRDAALDRLGLAPDEVLVVGDRLDTDIALADGSGMRTALVLTGVTDDADLDASPIRPDHVLDSLASLETLLS</sequence>
<evidence type="ECO:0000313" key="1">
    <source>
        <dbReference type="EMBL" id="GGI99180.1"/>
    </source>
</evidence>
<dbReference type="PANTHER" id="PTHR19288:SF46">
    <property type="entry name" value="HALOACID DEHALOGENASE-LIKE HYDROLASE DOMAIN-CONTAINING PROTEIN 2"/>
    <property type="match status" value="1"/>
</dbReference>
<reference evidence="1" key="2">
    <citation type="submission" date="2020-09" db="EMBL/GenBank/DDBJ databases">
        <authorList>
            <person name="Sun Q."/>
            <person name="Ohkuma M."/>
        </authorList>
    </citation>
    <scope>NUCLEOTIDE SEQUENCE</scope>
    <source>
        <strain evidence="1">JCM 14359</strain>
    </source>
</reference>
<name>A0A830E824_9EURY</name>
<comment type="caution">
    <text evidence="1">The sequence shown here is derived from an EMBL/GenBank/DDBJ whole genome shotgun (WGS) entry which is preliminary data.</text>
</comment>
<dbReference type="GO" id="GO:0005737">
    <property type="term" value="C:cytoplasm"/>
    <property type="evidence" value="ECO:0007669"/>
    <property type="project" value="TreeGrafter"/>
</dbReference>
<proteinExistence type="predicted"/>
<dbReference type="PIRSF" id="PIRSF000915">
    <property type="entry name" value="PGP-type_phosphatase"/>
    <property type="match status" value="1"/>
</dbReference>
<accession>A0A830E824</accession>
<dbReference type="InterPro" id="IPR006357">
    <property type="entry name" value="HAD-SF_hydro_IIA"/>
</dbReference>
<gene>
    <name evidence="1" type="ORF">GCM10008995_06360</name>
</gene>
<dbReference type="PANTHER" id="PTHR19288">
    <property type="entry name" value="4-NITROPHENYLPHOSPHATASE-RELATED"/>
    <property type="match status" value="1"/>
</dbReference>
<keyword evidence="2" id="KW-1185">Reference proteome</keyword>
<dbReference type="NCBIfam" id="TIGR01460">
    <property type="entry name" value="HAD-SF-IIA"/>
    <property type="match status" value="1"/>
</dbReference>
<dbReference type="AlphaFoldDB" id="A0A830E824"/>
<organism evidence="1 2">
    <name type="scientific">Halobellus salinus</name>
    <dbReference type="NCBI Taxonomy" id="931585"/>
    <lineage>
        <taxon>Archaea</taxon>
        <taxon>Methanobacteriati</taxon>
        <taxon>Methanobacteriota</taxon>
        <taxon>Stenosarchaea group</taxon>
        <taxon>Halobacteria</taxon>
        <taxon>Halobacteriales</taxon>
        <taxon>Haloferacaceae</taxon>
        <taxon>Halobellus</taxon>
    </lineage>
</organism>
<dbReference type="SUPFAM" id="SSF56784">
    <property type="entry name" value="HAD-like"/>
    <property type="match status" value="1"/>
</dbReference>
<protein>
    <submittedName>
        <fullName evidence="1">Haloacid dehalogenase</fullName>
    </submittedName>
</protein>
<dbReference type="Proteomes" id="UP000653099">
    <property type="component" value="Unassembled WGS sequence"/>
</dbReference>
<dbReference type="Pfam" id="PF13344">
    <property type="entry name" value="Hydrolase_6"/>
    <property type="match status" value="1"/>
</dbReference>
<evidence type="ECO:0000313" key="2">
    <source>
        <dbReference type="Proteomes" id="UP000653099"/>
    </source>
</evidence>
<dbReference type="InterPro" id="IPR023214">
    <property type="entry name" value="HAD_sf"/>
</dbReference>
<dbReference type="InterPro" id="IPR036412">
    <property type="entry name" value="HAD-like_sf"/>
</dbReference>
<dbReference type="Gene3D" id="3.40.50.1000">
    <property type="entry name" value="HAD superfamily/HAD-like"/>
    <property type="match status" value="2"/>
</dbReference>
<dbReference type="GO" id="GO:0016791">
    <property type="term" value="F:phosphatase activity"/>
    <property type="evidence" value="ECO:0007669"/>
    <property type="project" value="TreeGrafter"/>
</dbReference>
<reference evidence="1" key="1">
    <citation type="journal article" date="2014" name="Int. J. Syst. Evol. Microbiol.">
        <title>Complete genome sequence of Corynebacterium casei LMG S-19264T (=DSM 44701T), isolated from a smear-ripened cheese.</title>
        <authorList>
            <consortium name="US DOE Joint Genome Institute (JGI-PGF)"/>
            <person name="Walter F."/>
            <person name="Albersmeier A."/>
            <person name="Kalinowski J."/>
            <person name="Ruckert C."/>
        </authorList>
    </citation>
    <scope>NUCLEOTIDE SEQUENCE</scope>
    <source>
        <strain evidence="1">JCM 14359</strain>
    </source>
</reference>
<dbReference type="EMBL" id="BMOC01000002">
    <property type="protein sequence ID" value="GGI99180.1"/>
    <property type="molecule type" value="Genomic_DNA"/>
</dbReference>
<dbReference type="Pfam" id="PF13242">
    <property type="entry name" value="Hydrolase_like"/>
    <property type="match status" value="1"/>
</dbReference>